<dbReference type="PROSITE" id="PS50198">
    <property type="entry name" value="PPIC_PPIASE_2"/>
    <property type="match status" value="1"/>
</dbReference>
<evidence type="ECO:0000256" key="3">
    <source>
        <dbReference type="ARBA" id="ARBA00013194"/>
    </source>
</evidence>
<evidence type="ECO:0000313" key="8">
    <source>
        <dbReference type="Proteomes" id="UP000295247"/>
    </source>
</evidence>
<evidence type="ECO:0000259" key="6">
    <source>
        <dbReference type="PROSITE" id="PS50198"/>
    </source>
</evidence>
<protein>
    <recommendedName>
        <fullName evidence="3">peptidylprolyl isomerase</fullName>
        <ecNumber evidence="3">5.2.1.8</ecNumber>
    </recommendedName>
</protein>
<dbReference type="NCBIfam" id="TIGR02933">
    <property type="entry name" value="nifM_nitrog"/>
    <property type="match status" value="1"/>
</dbReference>
<dbReference type="GO" id="GO:0003755">
    <property type="term" value="F:peptidyl-prolyl cis-trans isomerase activity"/>
    <property type="evidence" value="ECO:0007669"/>
    <property type="project" value="UniProtKB-KW"/>
</dbReference>
<dbReference type="InterPro" id="IPR027304">
    <property type="entry name" value="Trigger_fact/SurA_dom_sf"/>
</dbReference>
<proteinExistence type="inferred from homology"/>
<accession>A0A4R4ADL5</accession>
<sequence>MKARIDPYHLIRASASRFQCPPTQLDAVQRAEAERLAERSQQLEALVLATAEAAATQITDQQLDASLAELLERYEDEVAFEAALTDGGLDVAALRRALERELRFDAVLRRIGAQAPAPSEDELAAFYQRHRERFVQPERREARHLLITINPDYAENRPETARARIAALAERLTADPEAFGALAKRHSECPTALEEGRLGTLTAGQLYPALDAALFALARGEISTVVESPLGLHLLRCERIHPAETIPLDAVRERLRTQLGEQAARRRQRDWIAALHEAGAVA</sequence>
<feature type="domain" description="PpiC" evidence="6">
    <location>
        <begin position="137"/>
        <end position="239"/>
    </location>
</feature>
<dbReference type="PROSITE" id="PS01096">
    <property type="entry name" value="PPIC_PPIASE_1"/>
    <property type="match status" value="1"/>
</dbReference>
<evidence type="ECO:0000256" key="5">
    <source>
        <dbReference type="PROSITE-ProRule" id="PRU00278"/>
    </source>
</evidence>
<dbReference type="PANTHER" id="PTHR47245:SF2">
    <property type="entry name" value="PEPTIDYL-PROLYL CIS-TRANS ISOMERASE HP_0175-RELATED"/>
    <property type="match status" value="1"/>
</dbReference>
<dbReference type="Pfam" id="PF00639">
    <property type="entry name" value="Rotamase"/>
    <property type="match status" value="1"/>
</dbReference>
<evidence type="ECO:0000313" key="7">
    <source>
        <dbReference type="EMBL" id="TCW37192.1"/>
    </source>
</evidence>
<dbReference type="InterPro" id="IPR050245">
    <property type="entry name" value="PrsA_foldase"/>
</dbReference>
<dbReference type="EMBL" id="SMDC01000003">
    <property type="protein sequence ID" value="TCW37192.1"/>
    <property type="molecule type" value="Genomic_DNA"/>
</dbReference>
<gene>
    <name evidence="7" type="ORF">EDC29_103391</name>
</gene>
<comment type="catalytic activity">
    <reaction evidence="1">
        <text>[protein]-peptidylproline (omega=180) = [protein]-peptidylproline (omega=0)</text>
        <dbReference type="Rhea" id="RHEA:16237"/>
        <dbReference type="Rhea" id="RHEA-COMP:10747"/>
        <dbReference type="Rhea" id="RHEA-COMP:10748"/>
        <dbReference type="ChEBI" id="CHEBI:83833"/>
        <dbReference type="ChEBI" id="CHEBI:83834"/>
        <dbReference type="EC" id="5.2.1.8"/>
    </reaction>
</comment>
<evidence type="ECO:0000256" key="2">
    <source>
        <dbReference type="ARBA" id="ARBA00007656"/>
    </source>
</evidence>
<dbReference type="EC" id="5.2.1.8" evidence="3"/>
<dbReference type="Gene3D" id="3.10.50.40">
    <property type="match status" value="1"/>
</dbReference>
<dbReference type="SUPFAM" id="SSF54534">
    <property type="entry name" value="FKBP-like"/>
    <property type="match status" value="1"/>
</dbReference>
<comment type="caution">
    <text evidence="7">The sequence shown here is derived from an EMBL/GenBank/DDBJ whole genome shotgun (WGS) entry which is preliminary data.</text>
</comment>
<dbReference type="InterPro" id="IPR000297">
    <property type="entry name" value="PPIase_PpiC"/>
</dbReference>
<dbReference type="InterPro" id="IPR023058">
    <property type="entry name" value="PPIase_PpiC_CS"/>
</dbReference>
<dbReference type="Proteomes" id="UP000295247">
    <property type="component" value="Unassembled WGS sequence"/>
</dbReference>
<dbReference type="InterPro" id="IPR014282">
    <property type="entry name" value="Nitrogen_fix_NifM"/>
</dbReference>
<evidence type="ECO:0000256" key="4">
    <source>
        <dbReference type="ARBA" id="ARBA00023110"/>
    </source>
</evidence>
<comment type="similarity">
    <text evidence="2">Belongs to the PpiC/parvulin rotamase family.</text>
</comment>
<keyword evidence="4 5" id="KW-0697">Rotamase</keyword>
<reference evidence="7 8" key="1">
    <citation type="submission" date="2019-03" db="EMBL/GenBank/DDBJ databases">
        <title>Genomic Encyclopedia of Type Strains, Phase IV (KMG-IV): sequencing the most valuable type-strain genomes for metagenomic binning, comparative biology and taxonomic classification.</title>
        <authorList>
            <person name="Goeker M."/>
        </authorList>
    </citation>
    <scope>NUCLEOTIDE SEQUENCE [LARGE SCALE GENOMIC DNA]</scope>
    <source>
        <strain evidence="7 8">DSM 203</strain>
    </source>
</reference>
<name>A0A4R4ADL5_MARGR</name>
<dbReference type="AlphaFoldDB" id="A0A4R4ADL5"/>
<dbReference type="Gene3D" id="1.10.4030.10">
    <property type="entry name" value="Porin chaperone SurA, peptide-binding domain"/>
    <property type="match status" value="1"/>
</dbReference>
<dbReference type="SUPFAM" id="SSF109998">
    <property type="entry name" value="Triger factor/SurA peptide-binding domain-like"/>
    <property type="match status" value="1"/>
</dbReference>
<dbReference type="RefSeq" id="WP_132229189.1">
    <property type="nucleotide sequence ID" value="NZ_NRRH01000047.1"/>
</dbReference>
<dbReference type="PANTHER" id="PTHR47245">
    <property type="entry name" value="PEPTIDYLPROLYL ISOMERASE"/>
    <property type="match status" value="1"/>
</dbReference>
<organism evidence="7 8">
    <name type="scientific">Marichromatium gracile</name>
    <name type="common">Chromatium gracile</name>
    <dbReference type="NCBI Taxonomy" id="1048"/>
    <lineage>
        <taxon>Bacteria</taxon>
        <taxon>Pseudomonadati</taxon>
        <taxon>Pseudomonadota</taxon>
        <taxon>Gammaproteobacteria</taxon>
        <taxon>Chromatiales</taxon>
        <taxon>Chromatiaceae</taxon>
        <taxon>Marichromatium</taxon>
    </lineage>
</organism>
<keyword evidence="5 7" id="KW-0413">Isomerase</keyword>
<evidence type="ECO:0000256" key="1">
    <source>
        <dbReference type="ARBA" id="ARBA00000971"/>
    </source>
</evidence>
<dbReference type="InterPro" id="IPR046357">
    <property type="entry name" value="PPIase_dom_sf"/>
</dbReference>